<evidence type="ECO:0000256" key="7">
    <source>
        <dbReference type="SAM" id="Phobius"/>
    </source>
</evidence>
<evidence type="ECO:0000256" key="5">
    <source>
        <dbReference type="ARBA" id="ARBA00023136"/>
    </source>
</evidence>
<dbReference type="EMBL" id="JAVREM010000009">
    <property type="protein sequence ID" value="MDT0318831.1"/>
    <property type="molecule type" value="Genomic_DNA"/>
</dbReference>
<dbReference type="Proteomes" id="UP001183420">
    <property type="component" value="Unassembled WGS sequence"/>
</dbReference>
<evidence type="ECO:0000256" key="3">
    <source>
        <dbReference type="ARBA" id="ARBA00022692"/>
    </source>
</evidence>
<feature type="transmembrane region" description="Helical" evidence="7">
    <location>
        <begin position="46"/>
        <end position="69"/>
    </location>
</feature>
<evidence type="ECO:0000256" key="6">
    <source>
        <dbReference type="ARBA" id="ARBA00023251"/>
    </source>
</evidence>
<keyword evidence="3 7" id="KW-0812">Transmembrane</keyword>
<keyword evidence="2" id="KW-0813">Transport</keyword>
<keyword evidence="4 7" id="KW-1133">Transmembrane helix</keyword>
<feature type="transmembrane region" description="Helical" evidence="7">
    <location>
        <begin position="89"/>
        <end position="115"/>
    </location>
</feature>
<keyword evidence="9" id="KW-1185">Reference proteome</keyword>
<evidence type="ECO:0000313" key="8">
    <source>
        <dbReference type="EMBL" id="MDT0318831.1"/>
    </source>
</evidence>
<name>A0ABU2LML9_9ACTN</name>
<evidence type="ECO:0000313" key="9">
    <source>
        <dbReference type="Proteomes" id="UP001183420"/>
    </source>
</evidence>
<evidence type="ECO:0000256" key="4">
    <source>
        <dbReference type="ARBA" id="ARBA00022989"/>
    </source>
</evidence>
<evidence type="ECO:0000256" key="2">
    <source>
        <dbReference type="ARBA" id="ARBA00022448"/>
    </source>
</evidence>
<comment type="caution">
    <text evidence="8">The sequence shown here is derived from an EMBL/GenBank/DDBJ whole genome shotgun (WGS) entry which is preliminary data.</text>
</comment>
<proteinExistence type="predicted"/>
<reference evidence="9" key="1">
    <citation type="submission" date="2023-07" db="EMBL/GenBank/DDBJ databases">
        <title>30 novel species of actinomycetes from the DSMZ collection.</title>
        <authorList>
            <person name="Nouioui I."/>
        </authorList>
    </citation>
    <scope>NUCLEOTIDE SEQUENCE [LARGE SCALE GENOMIC DNA]</scope>
    <source>
        <strain evidence="9">DSM 44918</strain>
    </source>
</reference>
<protein>
    <recommendedName>
        <fullName evidence="10">Major facilitator superfamily (MFS) profile domain-containing protein</fullName>
    </recommendedName>
</protein>
<gene>
    <name evidence="8" type="ORF">RNC47_10835</name>
</gene>
<dbReference type="SUPFAM" id="SSF103473">
    <property type="entry name" value="MFS general substrate transporter"/>
    <property type="match status" value="1"/>
</dbReference>
<sequence length="142" mass="14461">MALLPAAWRVLPDEPPAGAGRFDLPGGVLLGPGSGLVLFGVTQAQVAGFAALSAWGNLAVAVVAIALFLRRTVRVAHPFVPPALFTNRVYRVAVVGAFLAMAVNLGGLVFVPLLVVDVNGLSPGAGALVMIPAGSPSRSSRR</sequence>
<evidence type="ECO:0000256" key="1">
    <source>
        <dbReference type="ARBA" id="ARBA00004141"/>
    </source>
</evidence>
<accession>A0ABU2LML9</accession>
<dbReference type="PANTHER" id="PTHR42718">
    <property type="entry name" value="MAJOR FACILITATOR SUPERFAMILY MULTIDRUG TRANSPORTER MFSC"/>
    <property type="match status" value="1"/>
</dbReference>
<keyword evidence="6" id="KW-0046">Antibiotic resistance</keyword>
<dbReference type="RefSeq" id="WP_311597755.1">
    <property type="nucleotide sequence ID" value="NZ_JAVREM010000009.1"/>
</dbReference>
<dbReference type="PANTHER" id="PTHR42718:SF9">
    <property type="entry name" value="MAJOR FACILITATOR SUPERFAMILY MULTIDRUG TRANSPORTER MFSC"/>
    <property type="match status" value="1"/>
</dbReference>
<organism evidence="8 9">
    <name type="scientific">Streptomyces millisiae</name>
    <dbReference type="NCBI Taxonomy" id="3075542"/>
    <lineage>
        <taxon>Bacteria</taxon>
        <taxon>Bacillati</taxon>
        <taxon>Actinomycetota</taxon>
        <taxon>Actinomycetes</taxon>
        <taxon>Kitasatosporales</taxon>
        <taxon>Streptomycetaceae</taxon>
        <taxon>Streptomyces</taxon>
    </lineage>
</organism>
<evidence type="ECO:0008006" key="10">
    <source>
        <dbReference type="Google" id="ProtNLM"/>
    </source>
</evidence>
<comment type="subcellular location">
    <subcellularLocation>
        <location evidence="1">Membrane</location>
        <topology evidence="1">Multi-pass membrane protein</topology>
    </subcellularLocation>
</comment>
<dbReference type="InterPro" id="IPR036259">
    <property type="entry name" value="MFS_trans_sf"/>
</dbReference>
<keyword evidence="5 7" id="KW-0472">Membrane</keyword>